<comment type="caution">
    <text evidence="3">The sequence shown here is derived from an EMBL/GenBank/DDBJ whole genome shotgun (WGS) entry which is preliminary data.</text>
</comment>
<evidence type="ECO:0000256" key="1">
    <source>
        <dbReference type="PROSITE-ProRule" id="PRU01077"/>
    </source>
</evidence>
<keyword evidence="1" id="KW-0175">Coiled coil</keyword>
<dbReference type="PANTHER" id="PTHR23065">
    <property type="entry name" value="PROLINE-SERINE-THREONINE PHOSPHATASE INTERACTING PROTEIN 1"/>
    <property type="match status" value="1"/>
</dbReference>
<dbReference type="SMART" id="SM00055">
    <property type="entry name" value="FCH"/>
    <property type="match status" value="1"/>
</dbReference>
<name>A0ABV0TM28_9TELE</name>
<sequence>MSTSSSENNPEDVNHRSFWMPGNYHRTVKRTEDAFQACNDIVACFQERARLERQYAQQLNEWSNKWKPVVDSSPLYGSLLKAWQCFLSSADRLASLHASICRSLVSEDADRVRTWQKDTFHKKVFGGFKESQDIETGFTRAQKPWAKRLKKVIFNSNIKVCLFCTIGHQKLIVFCMCDYYFLSKNPFQLESLNSGLIHEIGIDIY</sequence>
<dbReference type="InterPro" id="IPR031160">
    <property type="entry name" value="F_BAR_dom"/>
</dbReference>
<dbReference type="PROSITE" id="PS51741">
    <property type="entry name" value="F_BAR"/>
    <property type="match status" value="1"/>
</dbReference>
<dbReference type="PANTHER" id="PTHR23065:SF22">
    <property type="entry name" value="PROTEIN KINASE C AND CASEIN KINASE SUBSTRATE IN NEURONS PROTEIN 3"/>
    <property type="match status" value="1"/>
</dbReference>
<protein>
    <recommendedName>
        <fullName evidence="2">F-BAR domain-containing protein</fullName>
    </recommendedName>
</protein>
<feature type="domain" description="F-BAR" evidence="2">
    <location>
        <begin position="11"/>
        <end position="152"/>
    </location>
</feature>
<organism evidence="3 4">
    <name type="scientific">Ilyodon furcidens</name>
    <name type="common">goldbreast splitfin</name>
    <dbReference type="NCBI Taxonomy" id="33524"/>
    <lineage>
        <taxon>Eukaryota</taxon>
        <taxon>Metazoa</taxon>
        <taxon>Chordata</taxon>
        <taxon>Craniata</taxon>
        <taxon>Vertebrata</taxon>
        <taxon>Euteleostomi</taxon>
        <taxon>Actinopterygii</taxon>
        <taxon>Neopterygii</taxon>
        <taxon>Teleostei</taxon>
        <taxon>Neoteleostei</taxon>
        <taxon>Acanthomorphata</taxon>
        <taxon>Ovalentaria</taxon>
        <taxon>Atherinomorphae</taxon>
        <taxon>Cyprinodontiformes</taxon>
        <taxon>Goodeidae</taxon>
        <taxon>Ilyodon</taxon>
    </lineage>
</organism>
<dbReference type="EMBL" id="JAHRIQ010038021">
    <property type="protein sequence ID" value="MEQ2233859.1"/>
    <property type="molecule type" value="Genomic_DNA"/>
</dbReference>
<evidence type="ECO:0000313" key="3">
    <source>
        <dbReference type="EMBL" id="MEQ2233859.1"/>
    </source>
</evidence>
<gene>
    <name evidence="3" type="ORF">ILYODFUR_026113</name>
</gene>
<accession>A0ABV0TM28</accession>
<dbReference type="Pfam" id="PF00611">
    <property type="entry name" value="FCH"/>
    <property type="match status" value="1"/>
</dbReference>
<dbReference type="Proteomes" id="UP001482620">
    <property type="component" value="Unassembled WGS sequence"/>
</dbReference>
<evidence type="ECO:0000259" key="2">
    <source>
        <dbReference type="PROSITE" id="PS51741"/>
    </source>
</evidence>
<dbReference type="Gene3D" id="1.20.1270.60">
    <property type="entry name" value="Arfaptin homology (AH) domain/BAR domain"/>
    <property type="match status" value="1"/>
</dbReference>
<keyword evidence="4" id="KW-1185">Reference proteome</keyword>
<dbReference type="InterPro" id="IPR001060">
    <property type="entry name" value="FCH_dom"/>
</dbReference>
<reference evidence="3 4" key="1">
    <citation type="submission" date="2021-06" db="EMBL/GenBank/DDBJ databases">
        <authorList>
            <person name="Palmer J.M."/>
        </authorList>
    </citation>
    <scope>NUCLEOTIDE SEQUENCE [LARGE SCALE GENOMIC DNA]</scope>
    <source>
        <strain evidence="4">if_2019</strain>
        <tissue evidence="3">Muscle</tissue>
    </source>
</reference>
<proteinExistence type="predicted"/>
<evidence type="ECO:0000313" key="4">
    <source>
        <dbReference type="Proteomes" id="UP001482620"/>
    </source>
</evidence>
<dbReference type="SUPFAM" id="SSF103657">
    <property type="entry name" value="BAR/IMD domain-like"/>
    <property type="match status" value="1"/>
</dbReference>
<dbReference type="InterPro" id="IPR027267">
    <property type="entry name" value="AH/BAR_dom_sf"/>
</dbReference>